<accession>A0ABP6E3C4</accession>
<dbReference type="SUPFAM" id="SSF53474">
    <property type="entry name" value="alpha/beta-Hydrolases"/>
    <property type="match status" value="1"/>
</dbReference>
<organism evidence="2 3">
    <name type="scientific">Streptomyces lunalinharesii</name>
    <dbReference type="NCBI Taxonomy" id="333384"/>
    <lineage>
        <taxon>Bacteria</taxon>
        <taxon>Bacillati</taxon>
        <taxon>Actinomycetota</taxon>
        <taxon>Actinomycetes</taxon>
        <taxon>Kitasatosporales</taxon>
        <taxon>Streptomycetaceae</taxon>
        <taxon>Streptomyces</taxon>
    </lineage>
</organism>
<evidence type="ECO:0000256" key="1">
    <source>
        <dbReference type="SAM" id="MobiDB-lite"/>
    </source>
</evidence>
<proteinExistence type="predicted"/>
<name>A0ABP6E3C4_9ACTN</name>
<reference evidence="3" key="1">
    <citation type="journal article" date="2019" name="Int. J. Syst. Evol. Microbiol.">
        <title>The Global Catalogue of Microorganisms (GCM) 10K type strain sequencing project: providing services to taxonomists for standard genome sequencing and annotation.</title>
        <authorList>
            <consortium name="The Broad Institute Genomics Platform"/>
            <consortium name="The Broad Institute Genome Sequencing Center for Infectious Disease"/>
            <person name="Wu L."/>
            <person name="Ma J."/>
        </authorList>
    </citation>
    <scope>NUCLEOTIDE SEQUENCE [LARGE SCALE GENOMIC DNA]</scope>
    <source>
        <strain evidence="3">JCM 16374</strain>
    </source>
</reference>
<sequence>MCPVLDGEVLTASPWQALAGGRASGTELLVGHTRDEFRLFSVMTGRLGSFTEDEVRTALELFAPTPGGADAYRAAYPRANPEELLELVYSDALLRMPSLHLAQANQAAGGTSFLFALHLAAPASGGVLGACHSLDVPLAFGTAPAGRRRGRAVAPDLGAARPGPLRPPVDRDPVRRGPLIQ</sequence>
<comment type="caution">
    <text evidence="2">The sequence shown here is derived from an EMBL/GenBank/DDBJ whole genome shotgun (WGS) entry which is preliminary data.</text>
</comment>
<dbReference type="Gene3D" id="3.40.50.1820">
    <property type="entry name" value="alpha/beta hydrolase"/>
    <property type="match status" value="1"/>
</dbReference>
<evidence type="ECO:0000313" key="3">
    <source>
        <dbReference type="Proteomes" id="UP001500994"/>
    </source>
</evidence>
<dbReference type="InterPro" id="IPR029058">
    <property type="entry name" value="AB_hydrolase_fold"/>
</dbReference>
<evidence type="ECO:0000313" key="2">
    <source>
        <dbReference type="EMBL" id="GAA2658736.1"/>
    </source>
</evidence>
<dbReference type="EMBL" id="BAAARK010000006">
    <property type="protein sequence ID" value="GAA2658736.1"/>
    <property type="molecule type" value="Genomic_DNA"/>
</dbReference>
<keyword evidence="3" id="KW-1185">Reference proteome</keyword>
<dbReference type="RefSeq" id="WP_344575357.1">
    <property type="nucleotide sequence ID" value="NZ_BAAARK010000006.1"/>
</dbReference>
<feature type="region of interest" description="Disordered" evidence="1">
    <location>
        <begin position="151"/>
        <end position="181"/>
    </location>
</feature>
<gene>
    <name evidence="2" type="ORF">GCM10009864_26890</name>
</gene>
<dbReference type="Proteomes" id="UP001500994">
    <property type="component" value="Unassembled WGS sequence"/>
</dbReference>
<protein>
    <recommendedName>
        <fullName evidence="4">Carboxylesterase type B domain-containing protein</fullName>
    </recommendedName>
</protein>
<evidence type="ECO:0008006" key="4">
    <source>
        <dbReference type="Google" id="ProtNLM"/>
    </source>
</evidence>